<protein>
    <submittedName>
        <fullName evidence="3">Protein SlyX</fullName>
    </submittedName>
</protein>
<gene>
    <name evidence="3" type="primary">slyX</name>
    <name evidence="3" type="ORF">ZRA01_21320</name>
</gene>
<feature type="compositionally biased region" description="Basic and acidic residues" evidence="2">
    <location>
        <begin position="55"/>
        <end position="67"/>
    </location>
</feature>
<dbReference type="Pfam" id="PF04102">
    <property type="entry name" value="SlyX"/>
    <property type="match status" value="1"/>
</dbReference>
<dbReference type="PANTHER" id="PTHR36508">
    <property type="entry name" value="PROTEIN SLYX"/>
    <property type="match status" value="1"/>
</dbReference>
<accession>A0A4Y4CWC3</accession>
<comment type="caution">
    <text evidence="3">The sequence shown here is derived from an EMBL/GenBank/DDBJ whole genome shotgun (WGS) entry which is preliminary data.</text>
</comment>
<dbReference type="Proteomes" id="UP000318422">
    <property type="component" value="Unassembled WGS sequence"/>
</dbReference>
<keyword evidence="4" id="KW-1185">Reference proteome</keyword>
<evidence type="ECO:0000256" key="1">
    <source>
        <dbReference type="SAM" id="Coils"/>
    </source>
</evidence>
<dbReference type="EMBL" id="BJNV01000034">
    <property type="protein sequence ID" value="GEC96059.1"/>
    <property type="molecule type" value="Genomic_DNA"/>
</dbReference>
<dbReference type="Gene3D" id="1.20.5.170">
    <property type="match status" value="1"/>
</dbReference>
<organism evidence="3 4">
    <name type="scientific">Zoogloea ramigera</name>
    <dbReference type="NCBI Taxonomy" id="350"/>
    <lineage>
        <taxon>Bacteria</taxon>
        <taxon>Pseudomonadati</taxon>
        <taxon>Pseudomonadota</taxon>
        <taxon>Betaproteobacteria</taxon>
        <taxon>Rhodocyclales</taxon>
        <taxon>Zoogloeaceae</taxon>
        <taxon>Zoogloea</taxon>
    </lineage>
</organism>
<dbReference type="AlphaFoldDB" id="A0A4Y4CWC3"/>
<dbReference type="OrthoDB" id="5297107at2"/>
<evidence type="ECO:0000313" key="3">
    <source>
        <dbReference type="EMBL" id="GEC96059.1"/>
    </source>
</evidence>
<evidence type="ECO:0000256" key="2">
    <source>
        <dbReference type="SAM" id="MobiDB-lite"/>
    </source>
</evidence>
<dbReference type="InterPro" id="IPR007236">
    <property type="entry name" value="SlyX"/>
</dbReference>
<feature type="coiled-coil region" evidence="1">
    <location>
        <begin position="19"/>
        <end position="46"/>
    </location>
</feature>
<reference evidence="3 4" key="1">
    <citation type="submission" date="2019-06" db="EMBL/GenBank/DDBJ databases">
        <title>Whole genome shotgun sequence of Zoogloea ramigera NBRC 15342.</title>
        <authorList>
            <person name="Hosoyama A."/>
            <person name="Uohara A."/>
            <person name="Ohji S."/>
            <person name="Ichikawa N."/>
        </authorList>
    </citation>
    <scope>NUCLEOTIDE SEQUENCE [LARGE SCALE GENOMIC DNA]</scope>
    <source>
        <strain evidence="3 4">NBRC 15342</strain>
    </source>
</reference>
<feature type="region of interest" description="Disordered" evidence="2">
    <location>
        <begin position="48"/>
        <end position="67"/>
    </location>
</feature>
<dbReference type="PANTHER" id="PTHR36508:SF1">
    <property type="entry name" value="PROTEIN SLYX"/>
    <property type="match status" value="1"/>
</dbReference>
<dbReference type="NCBIfam" id="NF003316">
    <property type="entry name" value="PRK04325.1"/>
    <property type="match status" value="1"/>
</dbReference>
<evidence type="ECO:0000313" key="4">
    <source>
        <dbReference type="Proteomes" id="UP000318422"/>
    </source>
</evidence>
<keyword evidence="1" id="KW-0175">Coiled coil</keyword>
<proteinExistence type="predicted"/>
<name>A0A4Y4CWC3_ZOORA</name>
<sequence>MESRLTEIEIKLALTEDLVDTLNMTVHRQQEQIDALQRQIRLLYQQMQSASPSAEARDLRDEIPPHY</sequence>
<dbReference type="RefSeq" id="WP_141352008.1">
    <property type="nucleotide sequence ID" value="NZ_BJNV01000034.1"/>
</dbReference>